<dbReference type="eggNOG" id="ENOG503314P">
    <property type="taxonomic scope" value="Bacteria"/>
</dbReference>
<organism evidence="1 2">
    <name type="scientific">Congregibacter litoralis KT71</name>
    <dbReference type="NCBI Taxonomy" id="314285"/>
    <lineage>
        <taxon>Bacteria</taxon>
        <taxon>Pseudomonadati</taxon>
        <taxon>Pseudomonadota</taxon>
        <taxon>Gammaproteobacteria</taxon>
        <taxon>Cellvibrionales</taxon>
        <taxon>Halieaceae</taxon>
        <taxon>Congregibacter</taxon>
    </lineage>
</organism>
<dbReference type="OrthoDB" id="7023923at2"/>
<keyword evidence="2" id="KW-1185">Reference proteome</keyword>
<reference evidence="1 2" key="1">
    <citation type="journal article" date="2007" name="Proc. Natl. Acad. Sci. U.S.A.">
        <title>Characterization of a marine gammaproteobacterium capable of aerobic anoxygenic photosynthesis.</title>
        <authorList>
            <person name="Fuchs B.M."/>
            <person name="Spring S."/>
            <person name="Teeling H."/>
            <person name="Quast C."/>
            <person name="Wulf J."/>
            <person name="Schattenhofer M."/>
            <person name="Yan S."/>
            <person name="Ferriera S."/>
            <person name="Johnson J."/>
            <person name="Glockner F.O."/>
            <person name="Amann R."/>
        </authorList>
    </citation>
    <scope>NUCLEOTIDE SEQUENCE [LARGE SCALE GENOMIC DNA]</scope>
    <source>
        <strain evidence="1">KT71</strain>
    </source>
</reference>
<protein>
    <recommendedName>
        <fullName evidence="3">Integrase</fullName>
    </recommendedName>
</protein>
<name>A4A8F6_9GAMM</name>
<reference evidence="1 2" key="2">
    <citation type="journal article" date="2009" name="PLoS ONE">
        <title>The photosynthetic apparatus and its regulation in the aerobic gammaproteobacterium Congregibacter litoralis gen. nov., sp. nov.</title>
        <authorList>
            <person name="Spring S."/>
            <person name="Lunsdorf H."/>
            <person name="Fuchs B.M."/>
            <person name="Tindall B.J."/>
        </authorList>
    </citation>
    <scope>NUCLEOTIDE SEQUENCE [LARGE SCALE GENOMIC DNA]</scope>
    <source>
        <strain evidence="1">KT71</strain>
    </source>
</reference>
<evidence type="ECO:0000313" key="2">
    <source>
        <dbReference type="Proteomes" id="UP000019205"/>
    </source>
</evidence>
<gene>
    <name evidence="1" type="ORF">KT71_15339</name>
</gene>
<comment type="caution">
    <text evidence="1">The sequence shown here is derived from an EMBL/GenBank/DDBJ whole genome shotgun (WGS) entry which is preliminary data.</text>
</comment>
<evidence type="ECO:0008006" key="3">
    <source>
        <dbReference type="Google" id="ProtNLM"/>
    </source>
</evidence>
<evidence type="ECO:0000313" key="1">
    <source>
        <dbReference type="EMBL" id="EAQ97951.1"/>
    </source>
</evidence>
<dbReference type="EMBL" id="AAOA02000001">
    <property type="protein sequence ID" value="EAQ97951.1"/>
    <property type="molecule type" value="Genomic_DNA"/>
</dbReference>
<dbReference type="AlphaFoldDB" id="A4A8F6"/>
<accession>A4A8F6</accession>
<dbReference type="HOGENOM" id="CLU_026843_0_0_6"/>
<dbReference type="STRING" id="314285.KT71_15339"/>
<proteinExistence type="predicted"/>
<sequence length="666" mass="75251">MKYLKVVQGVATVLSGDGRSVTCNYLEHPRFSYDCNFSAGLHYAFVRFVQDRSYSKGYEIRKAINVFLDFICVYESGVPDALHLNSLDKITSEVFYGFDQYAKKVKAPQGLASRLRGALTSVAKDYDEGMPLLFLPAVDSRSGKPAEPLTEACFVQLSTALKQHIDSLYEKLTYREKLGAVTPYPRSELLPFDGKVSRWVPDDDRALKTLLLEGHPLAVPFDDFQHAYDSARSARSTDALSNPCEFIYRRYLIHAVRPTDYADAVTPLDDVFARYFPTAMDQVAIALFIGLQTGWNKETVSALDSGNYEHALAGILNDKNALIFSEKNKSQGRGKPYKDPKAFYAASSKEDRYSAYNLIQLAKKLSEPMLGLPIDHIGREYCTINPLFSCIRGTRQMSNDLKKNQKGNLSRPGRYTSATVKDVWSSGVKAFFKKYEVCENGNRLETAKDIALRLRPTWVRFVRDKRGTPLSVVALTQGHKDIESTDIHYDDSGMARQQRRERLRKELTLLMSKIRQNKFKGLIGKRGDTSINFASLRVFSLPGQDRSLWACSDSYKPDWPGSSTQIPIGKKCSELRKCLFCSQVCIFEDSLPYLMDRQASLQREAEEIGAAMLDPLHADELSIIEYIFDVWGDEEALKNAARYLRKNPSLLPSDMSILSVLFEDDE</sequence>
<dbReference type="RefSeq" id="WP_008295505.1">
    <property type="nucleotide sequence ID" value="NZ_CM002299.1"/>
</dbReference>
<dbReference type="Proteomes" id="UP000019205">
    <property type="component" value="Chromosome"/>
</dbReference>